<evidence type="ECO:0000313" key="4">
    <source>
        <dbReference type="Proteomes" id="UP000245533"/>
    </source>
</evidence>
<feature type="domain" description="M23ase beta-sheet core" evidence="2">
    <location>
        <begin position="200"/>
        <end position="296"/>
    </location>
</feature>
<sequence length="324" mass="36652">MANTNHYYYDPERCEFVPVHYERKKRTLHNLSFWLINGIVLASIGIAILSYSIGTPAEIALKAENQVLLDQLEVTKSSIVDLETRLNTIAELDNEMYRSVLGLEPISYEERMAGTGGADVYSEFDLYSEDASEILRWTASKLDNIERRLNIQKLSFEEVKAYYNENQERMSHLPAIRPLSGILLSGYGMRVHPVLKYQRLHEGADFRADIGTEVFSTGEGVVKFAGRRGTYGNLLEIDHGFGYTTRYAHLSGFAEGIRAGAKVNRGQLVAYTGNTGVSEGPHLHYEVRVNGRSVDPLNFLFADITPEEYQMYREISENNPMSMD</sequence>
<protein>
    <submittedName>
        <fullName evidence="3">M23 family peptidase</fullName>
    </submittedName>
</protein>
<dbReference type="AlphaFoldDB" id="A0A316TSD4"/>
<dbReference type="PANTHER" id="PTHR21666">
    <property type="entry name" value="PEPTIDASE-RELATED"/>
    <property type="match status" value="1"/>
</dbReference>
<keyword evidence="1" id="KW-0472">Membrane</keyword>
<dbReference type="InterPro" id="IPR050570">
    <property type="entry name" value="Cell_wall_metabolism_enzyme"/>
</dbReference>
<dbReference type="InterPro" id="IPR016047">
    <property type="entry name" value="M23ase_b-sheet_dom"/>
</dbReference>
<dbReference type="CDD" id="cd12797">
    <property type="entry name" value="M23_peptidase"/>
    <property type="match status" value="1"/>
</dbReference>
<dbReference type="PANTHER" id="PTHR21666:SF270">
    <property type="entry name" value="MUREIN HYDROLASE ACTIVATOR ENVC"/>
    <property type="match status" value="1"/>
</dbReference>
<evidence type="ECO:0000256" key="1">
    <source>
        <dbReference type="SAM" id="Phobius"/>
    </source>
</evidence>
<comment type="caution">
    <text evidence="3">The sequence shown here is derived from an EMBL/GenBank/DDBJ whole genome shotgun (WGS) entry which is preliminary data.</text>
</comment>
<dbReference type="Gene3D" id="2.70.70.10">
    <property type="entry name" value="Glucose Permease (Domain IIA)"/>
    <property type="match status" value="1"/>
</dbReference>
<dbReference type="Proteomes" id="UP000245533">
    <property type="component" value="Unassembled WGS sequence"/>
</dbReference>
<dbReference type="Pfam" id="PF01551">
    <property type="entry name" value="Peptidase_M23"/>
    <property type="match status" value="1"/>
</dbReference>
<keyword evidence="1" id="KW-0812">Transmembrane</keyword>
<reference evidence="3 4" key="1">
    <citation type="submission" date="2018-05" db="EMBL/GenBank/DDBJ databases">
        <title>Rhodohalobacter halophilus gen. nov., sp. nov., a moderately halophilic member of the family Balneolaceae.</title>
        <authorList>
            <person name="Liu Z.-W."/>
        </authorList>
    </citation>
    <scope>NUCLEOTIDE SEQUENCE [LARGE SCALE GENOMIC DNA]</scope>
    <source>
        <strain evidence="3 4">8A47</strain>
    </source>
</reference>
<proteinExistence type="predicted"/>
<dbReference type="SUPFAM" id="SSF51261">
    <property type="entry name" value="Duplicated hybrid motif"/>
    <property type="match status" value="1"/>
</dbReference>
<gene>
    <name evidence="3" type="ORF">DDZ15_04240</name>
</gene>
<keyword evidence="1" id="KW-1133">Transmembrane helix</keyword>
<dbReference type="FunFam" id="2.70.70.10:FF:000006">
    <property type="entry name" value="M23 family peptidase"/>
    <property type="match status" value="1"/>
</dbReference>
<dbReference type="OrthoDB" id="9810477at2"/>
<feature type="transmembrane region" description="Helical" evidence="1">
    <location>
        <begin position="31"/>
        <end position="53"/>
    </location>
</feature>
<accession>A0A316TSD4</accession>
<evidence type="ECO:0000313" key="3">
    <source>
        <dbReference type="EMBL" id="PWN07477.1"/>
    </source>
</evidence>
<dbReference type="GO" id="GO:0004222">
    <property type="term" value="F:metalloendopeptidase activity"/>
    <property type="evidence" value="ECO:0007669"/>
    <property type="project" value="TreeGrafter"/>
</dbReference>
<dbReference type="InterPro" id="IPR011055">
    <property type="entry name" value="Dup_hybrid_motif"/>
</dbReference>
<organism evidence="3 4">
    <name type="scientific">Rhodohalobacter mucosus</name>
    <dbReference type="NCBI Taxonomy" id="2079485"/>
    <lineage>
        <taxon>Bacteria</taxon>
        <taxon>Pseudomonadati</taxon>
        <taxon>Balneolota</taxon>
        <taxon>Balneolia</taxon>
        <taxon>Balneolales</taxon>
        <taxon>Balneolaceae</taxon>
        <taxon>Rhodohalobacter</taxon>
    </lineage>
</organism>
<name>A0A316TSD4_9BACT</name>
<evidence type="ECO:0000259" key="2">
    <source>
        <dbReference type="Pfam" id="PF01551"/>
    </source>
</evidence>
<dbReference type="RefSeq" id="WP_109645216.1">
    <property type="nucleotide sequence ID" value="NZ_QGGB01000003.1"/>
</dbReference>
<dbReference type="EMBL" id="QGGB01000003">
    <property type="protein sequence ID" value="PWN07477.1"/>
    <property type="molecule type" value="Genomic_DNA"/>
</dbReference>
<keyword evidence="4" id="KW-1185">Reference proteome</keyword>